<protein>
    <recommendedName>
        <fullName evidence="1">Alpha-L-glutamate ligase-related protein ATP-grasp domain-containing protein</fullName>
    </recommendedName>
</protein>
<evidence type="ECO:0000313" key="2">
    <source>
        <dbReference type="EMBL" id="QIB64712.1"/>
    </source>
</evidence>
<dbReference type="AlphaFoldDB" id="A0A6C0TY01"/>
<feature type="domain" description="Alpha-L-glutamate ligase-related protein ATP-grasp" evidence="1">
    <location>
        <begin position="71"/>
        <end position="350"/>
    </location>
</feature>
<sequence length="363" mass="40859">MLDKLCEKFRLYLDLSRMEAARGPKTIPRVFLDLLLCRFLLNVGPENYMLFSFRDKSYAERSKFMLNPSMHRLQESVNPPEYRSLAYDKLEFYDYCCANRIDTPPVLATIDPESLGTGKVAMLNTKQGVISFLAEREGENLVIKSVNGAHGAGLYAISIKAGMVCDMADNSRLSIENFASKILSDGTRYLVQPRLRSHDAFDVLVKDNALTTMRIVTYVNSLGDVIVPYALLKIPVGDNVSDNFGLGNLACGIDLETGRLSNAFRWDKNSQSIEEFDSHPVTGEKFSEFYVPEWGLILNSTQLAAEKFLPLRTLGWDVALTNENMYFLETNCTYEVNAYQIVNKKGFRPEALALFNDNGVGRL</sequence>
<dbReference type="SUPFAM" id="SSF56059">
    <property type="entry name" value="Glutathione synthetase ATP-binding domain-like"/>
    <property type="match status" value="1"/>
</dbReference>
<gene>
    <name evidence="2" type="ORF">G3T16_04210</name>
</gene>
<evidence type="ECO:0000313" key="3">
    <source>
        <dbReference type="Proteomes" id="UP000477680"/>
    </source>
</evidence>
<dbReference type="RefSeq" id="WP_163493962.1">
    <property type="nucleotide sequence ID" value="NZ_CP048711.1"/>
</dbReference>
<accession>A0A6C0TY01</accession>
<dbReference type="Pfam" id="PF14397">
    <property type="entry name" value="ATPgrasp_ST"/>
    <property type="match status" value="1"/>
</dbReference>
<proteinExistence type="predicted"/>
<evidence type="ECO:0000259" key="1">
    <source>
        <dbReference type="Pfam" id="PF14397"/>
    </source>
</evidence>
<dbReference type="InterPro" id="IPR039523">
    <property type="entry name" value="RimK-rel_E_lig_ATP-grasp"/>
</dbReference>
<dbReference type="KEGG" id="kim:G3T16_04210"/>
<organism evidence="2 3">
    <name type="scientific">Kineobactrum salinum</name>
    <dbReference type="NCBI Taxonomy" id="2708301"/>
    <lineage>
        <taxon>Bacteria</taxon>
        <taxon>Pseudomonadati</taxon>
        <taxon>Pseudomonadota</taxon>
        <taxon>Gammaproteobacteria</taxon>
        <taxon>Cellvibrionales</taxon>
        <taxon>Halieaceae</taxon>
        <taxon>Kineobactrum</taxon>
    </lineage>
</organism>
<dbReference type="EMBL" id="CP048711">
    <property type="protein sequence ID" value="QIB64712.1"/>
    <property type="molecule type" value="Genomic_DNA"/>
</dbReference>
<name>A0A6C0TY01_9GAMM</name>
<reference evidence="2 3" key="1">
    <citation type="submission" date="2020-02" db="EMBL/GenBank/DDBJ databases">
        <title>Genome sequencing for Kineobactrum sp. M2.</title>
        <authorList>
            <person name="Park S.-J."/>
        </authorList>
    </citation>
    <scope>NUCLEOTIDE SEQUENCE [LARGE SCALE GENOMIC DNA]</scope>
    <source>
        <strain evidence="2 3">M2</strain>
    </source>
</reference>
<dbReference type="Proteomes" id="UP000477680">
    <property type="component" value="Chromosome"/>
</dbReference>
<keyword evidence="3" id="KW-1185">Reference proteome</keyword>